<dbReference type="PANTHER" id="PTHR43272:SF32">
    <property type="entry name" value="AMP-DEPENDENT SYNTHETASE_LIGASE DOMAIN-CONTAINING PROTEIN"/>
    <property type="match status" value="1"/>
</dbReference>
<dbReference type="InterPro" id="IPR045851">
    <property type="entry name" value="AMP-bd_C_sf"/>
</dbReference>
<dbReference type="PANTHER" id="PTHR43272">
    <property type="entry name" value="LONG-CHAIN-FATTY-ACID--COA LIGASE"/>
    <property type="match status" value="1"/>
</dbReference>
<organism evidence="6">
    <name type="scientific">marine metagenome</name>
    <dbReference type="NCBI Taxonomy" id="408172"/>
    <lineage>
        <taxon>unclassified sequences</taxon>
        <taxon>metagenomes</taxon>
        <taxon>ecological metagenomes</taxon>
    </lineage>
</organism>
<dbReference type="InterPro" id="IPR020845">
    <property type="entry name" value="AMP-binding_CS"/>
</dbReference>
<comment type="catalytic activity">
    <reaction evidence="4">
        <text>a long-chain fatty acid + ATP + CoA = a long-chain fatty acyl-CoA + AMP + diphosphate</text>
        <dbReference type="Rhea" id="RHEA:15421"/>
        <dbReference type="ChEBI" id="CHEBI:30616"/>
        <dbReference type="ChEBI" id="CHEBI:33019"/>
        <dbReference type="ChEBI" id="CHEBI:57287"/>
        <dbReference type="ChEBI" id="CHEBI:57560"/>
        <dbReference type="ChEBI" id="CHEBI:83139"/>
        <dbReference type="ChEBI" id="CHEBI:456215"/>
        <dbReference type="EC" id="6.2.1.3"/>
    </reaction>
    <physiologicalReaction direction="left-to-right" evidence="4">
        <dbReference type="Rhea" id="RHEA:15422"/>
    </physiologicalReaction>
</comment>
<evidence type="ECO:0000256" key="4">
    <source>
        <dbReference type="ARBA" id="ARBA00024484"/>
    </source>
</evidence>
<evidence type="ECO:0000256" key="2">
    <source>
        <dbReference type="ARBA" id="ARBA00022832"/>
    </source>
</evidence>
<keyword evidence="1" id="KW-0436">Ligase</keyword>
<reference evidence="6" key="1">
    <citation type="submission" date="2018-05" db="EMBL/GenBank/DDBJ databases">
        <authorList>
            <person name="Lanie J.A."/>
            <person name="Ng W.-L."/>
            <person name="Kazmierczak K.M."/>
            <person name="Andrzejewski T.M."/>
            <person name="Davidsen T.M."/>
            <person name="Wayne K.J."/>
            <person name="Tettelin H."/>
            <person name="Glass J.I."/>
            <person name="Rusch D."/>
            <person name="Podicherti R."/>
            <person name="Tsui H.-C.T."/>
            <person name="Winkler M.E."/>
        </authorList>
    </citation>
    <scope>NUCLEOTIDE SEQUENCE</scope>
</reference>
<keyword evidence="2" id="KW-0276">Fatty acid metabolism</keyword>
<gene>
    <name evidence="6" type="ORF">METZ01_LOCUS95691</name>
</gene>
<sequence>MMDKPDTNIVNTVPKLFWYNVENYGDDITMWRKNKGIWESHTWNDYGSWARDLGHALIAEGLKKGDKVSILSETRLEWVVIDMAIMGIGCITAPVYASNTEDQVKYIVKHSGSKIVFVEDQEQLDKMLTIWDDLSEIKKVVVMDKYIPDELPNVLSIEKFRELGASHRAKNIGNFEDKLQSVKPDDIISFTYTSGTTGNPKAGMFNSNNVISVAKSLPDLLPTYRNDLGISYLPLSHIAERLLGHFIKLYSGYVTVYADSLEDMPYNLRQTGPTVMFGTPRVFEKFYAKISIAIKNATPFQKAIYNWALTIGKKYSELKDEGKEPNIWIKLNRLLAHFLVFRKIKDMFGGNIRYLLSGAAPISPNIIRYFHWVGLDIYEGYGMTETTGIVTGNKIGKAKIGSVGQALANTEIKIADDGEICTKCPQNISGYYNNEEDTKELLIPDENGDIWLHTGDIGYLDEDGYLFITDRKKDIIITAGGKNVAPQNIENLLKTSPYISLAMVYGDKKPYLTTLITLDEDEIAKFAKDNRIMYQDLSDLTKKQKVIDLIKTEISQLNRDLASYETVKKFRILEEELDQDKDEVTPTLKVKRKVVINNYQDLINEMYS</sequence>
<evidence type="ECO:0000313" key="6">
    <source>
        <dbReference type="EMBL" id="SVA42837.1"/>
    </source>
</evidence>
<dbReference type="EMBL" id="UINC01009556">
    <property type="protein sequence ID" value="SVA42837.1"/>
    <property type="molecule type" value="Genomic_DNA"/>
</dbReference>
<dbReference type="Gene3D" id="3.30.300.30">
    <property type="match status" value="1"/>
</dbReference>
<dbReference type="CDD" id="cd05907">
    <property type="entry name" value="VL_LC_FACS_like"/>
    <property type="match status" value="1"/>
</dbReference>
<dbReference type="InterPro" id="IPR000873">
    <property type="entry name" value="AMP-dep_synth/lig_dom"/>
</dbReference>
<proteinExistence type="predicted"/>
<feature type="domain" description="AMP-dependent synthetase/ligase" evidence="5">
    <location>
        <begin position="19"/>
        <end position="432"/>
    </location>
</feature>
<keyword evidence="3" id="KW-0443">Lipid metabolism</keyword>
<dbReference type="GO" id="GO:0016020">
    <property type="term" value="C:membrane"/>
    <property type="evidence" value="ECO:0007669"/>
    <property type="project" value="TreeGrafter"/>
</dbReference>
<dbReference type="GO" id="GO:0004467">
    <property type="term" value="F:long-chain fatty acid-CoA ligase activity"/>
    <property type="evidence" value="ECO:0007669"/>
    <property type="project" value="UniProtKB-EC"/>
</dbReference>
<dbReference type="PROSITE" id="PS00455">
    <property type="entry name" value="AMP_BINDING"/>
    <property type="match status" value="1"/>
</dbReference>
<evidence type="ECO:0000256" key="3">
    <source>
        <dbReference type="ARBA" id="ARBA00023098"/>
    </source>
</evidence>
<dbReference type="AlphaFoldDB" id="A0A381VT89"/>
<evidence type="ECO:0000256" key="1">
    <source>
        <dbReference type="ARBA" id="ARBA00022598"/>
    </source>
</evidence>
<dbReference type="Pfam" id="PF00501">
    <property type="entry name" value="AMP-binding"/>
    <property type="match status" value="1"/>
</dbReference>
<accession>A0A381VT89</accession>
<protein>
    <recommendedName>
        <fullName evidence="5">AMP-dependent synthetase/ligase domain-containing protein</fullName>
    </recommendedName>
</protein>
<name>A0A381VT89_9ZZZZ</name>
<dbReference type="Pfam" id="PF23562">
    <property type="entry name" value="AMP-binding_C_3"/>
    <property type="match status" value="1"/>
</dbReference>
<evidence type="ECO:0000259" key="5">
    <source>
        <dbReference type="Pfam" id="PF00501"/>
    </source>
</evidence>
<dbReference type="SUPFAM" id="SSF56801">
    <property type="entry name" value="Acetyl-CoA synthetase-like"/>
    <property type="match status" value="1"/>
</dbReference>
<dbReference type="InterPro" id="IPR042099">
    <property type="entry name" value="ANL_N_sf"/>
</dbReference>
<dbReference type="Gene3D" id="3.40.50.12780">
    <property type="entry name" value="N-terminal domain of ligase-like"/>
    <property type="match status" value="1"/>
</dbReference>
<dbReference type="GO" id="GO:0005783">
    <property type="term" value="C:endoplasmic reticulum"/>
    <property type="evidence" value="ECO:0007669"/>
    <property type="project" value="TreeGrafter"/>
</dbReference>